<comment type="caution">
    <text evidence="2">The sequence shown here is derived from an EMBL/GenBank/DDBJ whole genome shotgun (WGS) entry which is preliminary data.</text>
</comment>
<protein>
    <submittedName>
        <fullName evidence="2">Uncharacterized protein</fullName>
    </submittedName>
</protein>
<evidence type="ECO:0000256" key="1">
    <source>
        <dbReference type="SAM" id="MobiDB-lite"/>
    </source>
</evidence>
<feature type="region of interest" description="Disordered" evidence="1">
    <location>
        <begin position="30"/>
        <end position="105"/>
    </location>
</feature>
<gene>
    <name evidence="2" type="ORF">CLODIP_2_CD15732</name>
</gene>
<feature type="compositionally biased region" description="Polar residues" evidence="1">
    <location>
        <begin position="55"/>
        <end position="64"/>
    </location>
</feature>
<feature type="compositionally biased region" description="Polar residues" evidence="1">
    <location>
        <begin position="144"/>
        <end position="154"/>
    </location>
</feature>
<evidence type="ECO:0000313" key="2">
    <source>
        <dbReference type="EMBL" id="CAB3361644.1"/>
    </source>
</evidence>
<evidence type="ECO:0000313" key="3">
    <source>
        <dbReference type="Proteomes" id="UP000494165"/>
    </source>
</evidence>
<feature type="region of interest" description="Disordered" evidence="1">
    <location>
        <begin position="144"/>
        <end position="163"/>
    </location>
</feature>
<dbReference type="Proteomes" id="UP000494165">
    <property type="component" value="Unassembled WGS sequence"/>
</dbReference>
<accession>A0A8S1C125</accession>
<keyword evidence="3" id="KW-1185">Reference proteome</keyword>
<name>A0A8S1C125_9INSE</name>
<organism evidence="2 3">
    <name type="scientific">Cloeon dipterum</name>
    <dbReference type="NCBI Taxonomy" id="197152"/>
    <lineage>
        <taxon>Eukaryota</taxon>
        <taxon>Metazoa</taxon>
        <taxon>Ecdysozoa</taxon>
        <taxon>Arthropoda</taxon>
        <taxon>Hexapoda</taxon>
        <taxon>Insecta</taxon>
        <taxon>Pterygota</taxon>
        <taxon>Palaeoptera</taxon>
        <taxon>Ephemeroptera</taxon>
        <taxon>Pisciforma</taxon>
        <taxon>Baetidae</taxon>
        <taxon>Cloeon</taxon>
    </lineage>
</organism>
<feature type="compositionally biased region" description="Polar residues" evidence="1">
    <location>
        <begin position="88"/>
        <end position="97"/>
    </location>
</feature>
<proteinExistence type="predicted"/>
<dbReference type="AlphaFoldDB" id="A0A8S1C125"/>
<sequence length="163" mass="17937">MCSPCPASVPASRGIGSISNFRNAAIRCQTSPKGRRSRLTCSTRWQSRPRGPNTLPLSRTTTQRPMEETTHDDVESADDDKDFYDAGPSTSITSPVSDDSENATKANFKCTSHMFGQTRGNVKSASRGSPFPVLRSQTRVSLQPNLPHSQFSSQRHVDTRMYA</sequence>
<feature type="compositionally biased region" description="Basic and acidic residues" evidence="1">
    <location>
        <begin position="65"/>
        <end position="74"/>
    </location>
</feature>
<dbReference type="EMBL" id="CADEPI010000006">
    <property type="protein sequence ID" value="CAB3361644.1"/>
    <property type="molecule type" value="Genomic_DNA"/>
</dbReference>
<reference evidence="2 3" key="1">
    <citation type="submission" date="2020-04" db="EMBL/GenBank/DDBJ databases">
        <authorList>
            <person name="Alioto T."/>
            <person name="Alioto T."/>
            <person name="Gomez Garrido J."/>
        </authorList>
    </citation>
    <scope>NUCLEOTIDE SEQUENCE [LARGE SCALE GENOMIC DNA]</scope>
</reference>